<dbReference type="RefSeq" id="WP_377339029.1">
    <property type="nucleotide sequence ID" value="NZ_JBHLUE010000011.1"/>
</dbReference>
<protein>
    <recommendedName>
        <fullName evidence="4">Putative pterin-4-alpha-carbinolamine dehydratase</fullName>
        <ecNumber evidence="3">4.2.1.96</ecNumber>
    </recommendedName>
</protein>
<accession>A0ABV6NX20</accession>
<dbReference type="Gene3D" id="3.30.1360.20">
    <property type="entry name" value="Transcriptional coactivator/pterin dehydratase"/>
    <property type="match status" value="1"/>
</dbReference>
<dbReference type="Proteomes" id="UP001589894">
    <property type="component" value="Unassembled WGS sequence"/>
</dbReference>
<evidence type="ECO:0000313" key="7">
    <source>
        <dbReference type="Proteomes" id="UP001589894"/>
    </source>
</evidence>
<gene>
    <name evidence="6" type="ORF">ACFFHU_14375</name>
</gene>
<keyword evidence="7" id="KW-1185">Reference proteome</keyword>
<dbReference type="InterPro" id="IPR036428">
    <property type="entry name" value="PCD_sf"/>
</dbReference>
<sequence>MIRALWSRPRQDHVSDALALLRGWTRDGSQIKRTLLLDDAQHAALTERIKIAADVLRLRPDIRRLDGHTQIRISALNGEEITEDEVTLAARVEDVYRSCRLGG</sequence>
<comment type="catalytic activity">
    <reaction evidence="1">
        <text>(4aS,6R)-4a-hydroxy-L-erythro-5,6,7,8-tetrahydrobiopterin = (6R)-L-erythro-6,7-dihydrobiopterin + H2O</text>
        <dbReference type="Rhea" id="RHEA:11920"/>
        <dbReference type="ChEBI" id="CHEBI:15377"/>
        <dbReference type="ChEBI" id="CHEBI:15642"/>
        <dbReference type="ChEBI" id="CHEBI:43120"/>
        <dbReference type="EC" id="4.2.1.96"/>
    </reaction>
</comment>
<evidence type="ECO:0000256" key="1">
    <source>
        <dbReference type="ARBA" id="ARBA00001554"/>
    </source>
</evidence>
<evidence type="ECO:0000313" key="6">
    <source>
        <dbReference type="EMBL" id="MFC0565317.1"/>
    </source>
</evidence>
<evidence type="ECO:0000256" key="3">
    <source>
        <dbReference type="ARBA" id="ARBA00013252"/>
    </source>
</evidence>
<organism evidence="6 7">
    <name type="scientific">Plantactinospora siamensis</name>
    <dbReference type="NCBI Taxonomy" id="555372"/>
    <lineage>
        <taxon>Bacteria</taxon>
        <taxon>Bacillati</taxon>
        <taxon>Actinomycetota</taxon>
        <taxon>Actinomycetes</taxon>
        <taxon>Micromonosporales</taxon>
        <taxon>Micromonosporaceae</taxon>
        <taxon>Plantactinospora</taxon>
    </lineage>
</organism>
<dbReference type="EC" id="4.2.1.96" evidence="3"/>
<dbReference type="InterPro" id="IPR001533">
    <property type="entry name" value="Pterin_deHydtase"/>
</dbReference>
<dbReference type="SUPFAM" id="SSF55248">
    <property type="entry name" value="PCD-like"/>
    <property type="match status" value="1"/>
</dbReference>
<proteinExistence type="inferred from homology"/>
<evidence type="ECO:0000256" key="5">
    <source>
        <dbReference type="ARBA" id="ARBA00023239"/>
    </source>
</evidence>
<keyword evidence="5 6" id="KW-0456">Lyase</keyword>
<evidence type="ECO:0000256" key="4">
    <source>
        <dbReference type="ARBA" id="ARBA00021735"/>
    </source>
</evidence>
<dbReference type="Pfam" id="PF01329">
    <property type="entry name" value="Pterin_4a"/>
    <property type="match status" value="1"/>
</dbReference>
<dbReference type="EMBL" id="JBHLUE010000011">
    <property type="protein sequence ID" value="MFC0565317.1"/>
    <property type="molecule type" value="Genomic_DNA"/>
</dbReference>
<name>A0ABV6NX20_9ACTN</name>
<evidence type="ECO:0000256" key="2">
    <source>
        <dbReference type="ARBA" id="ARBA00006472"/>
    </source>
</evidence>
<reference evidence="6 7" key="1">
    <citation type="submission" date="2024-09" db="EMBL/GenBank/DDBJ databases">
        <authorList>
            <person name="Sun Q."/>
            <person name="Mori K."/>
        </authorList>
    </citation>
    <scope>NUCLEOTIDE SEQUENCE [LARGE SCALE GENOMIC DNA]</scope>
    <source>
        <strain evidence="6 7">TBRC 2205</strain>
    </source>
</reference>
<dbReference type="GO" id="GO:0008124">
    <property type="term" value="F:4-alpha-hydroxytetrahydrobiopterin dehydratase activity"/>
    <property type="evidence" value="ECO:0007669"/>
    <property type="project" value="UniProtKB-EC"/>
</dbReference>
<comment type="caution">
    <text evidence="6">The sequence shown here is derived from an EMBL/GenBank/DDBJ whole genome shotgun (WGS) entry which is preliminary data.</text>
</comment>
<comment type="similarity">
    <text evidence="2">Belongs to the pterin-4-alpha-carbinolamine dehydratase family.</text>
</comment>